<dbReference type="PANTHER" id="PTHR31836">
    <property type="match status" value="1"/>
</dbReference>
<reference evidence="5 6" key="1">
    <citation type="journal article" date="2012" name="Plant Cell">
        <title>Genome comparison of barley and maize smut fungi reveals targeted loss of RNA silencing components and species-specific presence of transposable elements.</title>
        <authorList>
            <person name="Laurie J.D."/>
            <person name="Ali S."/>
            <person name="Linning R."/>
            <person name="Mannhaupt G."/>
            <person name="Wong P."/>
            <person name="Gueldener U."/>
            <person name="Muensterkoetter M."/>
            <person name="Moore R."/>
            <person name="Kahmann R."/>
            <person name="Bakkeren G."/>
            <person name="Schirawski J."/>
        </authorList>
    </citation>
    <scope>NUCLEOTIDE SEQUENCE [LARGE SCALE GENOMIC DNA]</scope>
    <source>
        <strain evidence="6">Uh4875-4</strain>
    </source>
</reference>
<feature type="domain" description="Expansin-like EG45" evidence="4">
    <location>
        <begin position="351"/>
        <end position="467"/>
    </location>
</feature>
<feature type="compositionally biased region" description="Polar residues" evidence="2">
    <location>
        <begin position="284"/>
        <end position="302"/>
    </location>
</feature>
<dbReference type="OMA" id="LDAWNSV"/>
<organism evidence="5 6">
    <name type="scientific">Ustilago hordei</name>
    <name type="common">Barley covered smut fungus</name>
    <dbReference type="NCBI Taxonomy" id="120017"/>
    <lineage>
        <taxon>Eukaryota</taxon>
        <taxon>Fungi</taxon>
        <taxon>Dikarya</taxon>
        <taxon>Basidiomycota</taxon>
        <taxon>Ustilaginomycotina</taxon>
        <taxon>Ustilaginomycetes</taxon>
        <taxon>Ustilaginales</taxon>
        <taxon>Ustilaginaceae</taxon>
        <taxon>Ustilago</taxon>
    </lineage>
</organism>
<comment type="caution">
    <text evidence="5">The sequence shown here is derived from an EMBL/GenBank/DDBJ whole genome shotgun (WGS) entry which is preliminary data.</text>
</comment>
<evidence type="ECO:0000256" key="1">
    <source>
        <dbReference type="ARBA" id="ARBA00022729"/>
    </source>
</evidence>
<protein>
    <recommendedName>
        <fullName evidence="4">Expansin-like EG45 domain-containing protein</fullName>
    </recommendedName>
</protein>
<keyword evidence="6" id="KW-1185">Reference proteome</keyword>
<feature type="signal peptide" evidence="3">
    <location>
        <begin position="1"/>
        <end position="18"/>
    </location>
</feature>
<evidence type="ECO:0000256" key="2">
    <source>
        <dbReference type="SAM" id="MobiDB-lite"/>
    </source>
</evidence>
<evidence type="ECO:0000256" key="3">
    <source>
        <dbReference type="SAM" id="SignalP"/>
    </source>
</evidence>
<dbReference type="InterPro" id="IPR036749">
    <property type="entry name" value="Expansin_CBD_sf"/>
</dbReference>
<dbReference type="SUPFAM" id="SSF50685">
    <property type="entry name" value="Barwin-like endoglucanases"/>
    <property type="match status" value="1"/>
</dbReference>
<feature type="compositionally biased region" description="Polar residues" evidence="2">
    <location>
        <begin position="244"/>
        <end position="256"/>
    </location>
</feature>
<dbReference type="CDD" id="cd22271">
    <property type="entry name" value="DPBB_EXP_N-like"/>
    <property type="match status" value="1"/>
</dbReference>
<feature type="compositionally biased region" description="Basic and acidic residues" evidence="2">
    <location>
        <begin position="158"/>
        <end position="167"/>
    </location>
</feature>
<dbReference type="Gene3D" id="2.60.40.760">
    <property type="entry name" value="Expansin, cellulose-binding-like domain"/>
    <property type="match status" value="1"/>
</dbReference>
<dbReference type="AlphaFoldDB" id="I2G5A7"/>
<dbReference type="InterPro" id="IPR051477">
    <property type="entry name" value="Expansin_CellWall"/>
</dbReference>
<dbReference type="InterPro" id="IPR036908">
    <property type="entry name" value="RlpA-like_sf"/>
</dbReference>
<accession>I2G5A7</accession>
<keyword evidence="1 3" id="KW-0732">Signal</keyword>
<dbReference type="eggNOG" id="ENOG502S9P9">
    <property type="taxonomic scope" value="Eukaryota"/>
</dbReference>
<name>I2G5A7_USTHO</name>
<dbReference type="Proteomes" id="UP000006174">
    <property type="component" value="Unassembled WGS sequence"/>
</dbReference>
<dbReference type="PROSITE" id="PS50842">
    <property type="entry name" value="EXPANSIN_EG45"/>
    <property type="match status" value="1"/>
</dbReference>
<evidence type="ECO:0000313" key="6">
    <source>
        <dbReference type="Proteomes" id="UP000006174"/>
    </source>
</evidence>
<sequence>MRLTPALALLAYFLAASAVGVVASHHHGGHGHRHGHAPAHIHRRSCQLHQKRDGGDTTTPAPQPLFAPAGPGDDSAVKKDKKKGKCALKKQKQKDQGQEVADEGLKGSGGPPVTGVPSLEGGDDGTKPPVTGVPSLGGKDDGTKPPVTGVPSLEGGDDGTKPPDDGTKPPVTGVPSLGGKDDGTKPPVTGMPSLGGEGDGTKPFTDGSSSAAPQPSRDSVSGDYSTGGQSGGNGSSDTGAGANRGSNPGGSSSTDDNVGFPGQTGTEGSEGQNPESYGTPPSGYASTPTPNTPHITPSTGGVTRNHVKCKGIRGSTFLSSTRTFKPHQFSPEFIYHGPGTTFGSETGFWKGGACMFDDLPHANLPSVAMDQTFFQDGLACGTCVEIASTSASLFSNDAVWTVETPKVGKLRPGKKTVAIVSDLCPGVEQCFSGLDMHLDAWNSVTSHANGSKLPINWKFVNCKQAFQKSGSGGKNLEIHWRPGANAGYFQVQVRGSHEAVVRMEMKVSGKGWSVAKHVDNSWWMWDGDATSAVKDHTAVLFRVTDWQGQTITSEVGTVIGKDLVFEANFDRVGGESQPEGYEA</sequence>
<dbReference type="HOGENOM" id="CLU_038507_0_0_1"/>
<dbReference type="PANTHER" id="PTHR31836:SF24">
    <property type="entry name" value="RLPA-LIKE PROTEIN DOUBLE-PSI BETA-BARREL DOMAIN-CONTAINING PROTEIN"/>
    <property type="match status" value="1"/>
</dbReference>
<dbReference type="EMBL" id="CAGI01000191">
    <property type="protein sequence ID" value="CCF54350.1"/>
    <property type="molecule type" value="Genomic_DNA"/>
</dbReference>
<feature type="compositionally biased region" description="Polar residues" evidence="2">
    <location>
        <begin position="206"/>
        <end position="219"/>
    </location>
</feature>
<feature type="region of interest" description="Disordered" evidence="2">
    <location>
        <begin position="25"/>
        <end position="305"/>
    </location>
</feature>
<evidence type="ECO:0000313" key="5">
    <source>
        <dbReference type="EMBL" id="CCF54350.1"/>
    </source>
</evidence>
<proteinExistence type="predicted"/>
<evidence type="ECO:0000259" key="4">
    <source>
        <dbReference type="PROSITE" id="PS50842"/>
    </source>
</evidence>
<feature type="compositionally biased region" description="Basic residues" evidence="2">
    <location>
        <begin position="79"/>
        <end position="92"/>
    </location>
</feature>
<dbReference type="Gene3D" id="2.40.40.10">
    <property type="entry name" value="RlpA-like domain"/>
    <property type="match status" value="1"/>
</dbReference>
<dbReference type="InterPro" id="IPR007112">
    <property type="entry name" value="Expansin/allergen_DPBB_dom"/>
</dbReference>
<feature type="compositionally biased region" description="Polar residues" evidence="2">
    <location>
        <begin position="263"/>
        <end position="276"/>
    </location>
</feature>
<feature type="chain" id="PRO_5003658135" description="Expansin-like EG45 domain-containing protein" evidence="3">
    <location>
        <begin position="19"/>
        <end position="583"/>
    </location>
</feature>
<feature type="compositionally biased region" description="Basic residues" evidence="2">
    <location>
        <begin position="25"/>
        <end position="46"/>
    </location>
</feature>
<gene>
    <name evidence="5" type="ORF">UHOR_02067</name>
</gene>
<dbReference type="STRING" id="1128400.I2G5A7"/>